<feature type="compositionally biased region" description="Basic and acidic residues" evidence="1">
    <location>
        <begin position="32"/>
        <end position="52"/>
    </location>
</feature>
<evidence type="ECO:0000313" key="2">
    <source>
        <dbReference type="EMBL" id="MFC0322039.1"/>
    </source>
</evidence>
<evidence type="ECO:0000313" key="3">
    <source>
        <dbReference type="Proteomes" id="UP001589769"/>
    </source>
</evidence>
<dbReference type="EMBL" id="JBHLWA010000001">
    <property type="protein sequence ID" value="MFC0322039.1"/>
    <property type="molecule type" value="Genomic_DNA"/>
</dbReference>
<name>A0ABV6HT35_9PAST</name>
<keyword evidence="3" id="KW-1185">Reference proteome</keyword>
<evidence type="ECO:0000256" key="1">
    <source>
        <dbReference type="SAM" id="MobiDB-lite"/>
    </source>
</evidence>
<dbReference type="RefSeq" id="WP_382372409.1">
    <property type="nucleotide sequence ID" value="NZ_JBHLWA010000001.1"/>
</dbReference>
<protein>
    <submittedName>
        <fullName evidence="2">Uncharacterized protein</fullName>
    </submittedName>
</protein>
<accession>A0ABV6HT35</accession>
<dbReference type="Proteomes" id="UP001589769">
    <property type="component" value="Unassembled WGS sequence"/>
</dbReference>
<gene>
    <name evidence="2" type="ORF">ACFFHT_00420</name>
</gene>
<organism evidence="2 3">
    <name type="scientific">Gallibacterium melopsittaci</name>
    <dbReference type="NCBI Taxonomy" id="516063"/>
    <lineage>
        <taxon>Bacteria</taxon>
        <taxon>Pseudomonadati</taxon>
        <taxon>Pseudomonadota</taxon>
        <taxon>Gammaproteobacteria</taxon>
        <taxon>Pasteurellales</taxon>
        <taxon>Pasteurellaceae</taxon>
        <taxon>Gallibacterium</taxon>
    </lineage>
</organism>
<comment type="caution">
    <text evidence="2">The sequence shown here is derived from an EMBL/GenBank/DDBJ whole genome shotgun (WGS) entry which is preliminary data.</text>
</comment>
<proteinExistence type="predicted"/>
<reference evidence="2 3" key="1">
    <citation type="submission" date="2024-09" db="EMBL/GenBank/DDBJ databases">
        <authorList>
            <person name="Sun Q."/>
            <person name="Mori K."/>
        </authorList>
    </citation>
    <scope>NUCLEOTIDE SEQUENCE [LARGE SCALE GENOMIC DNA]</scope>
    <source>
        <strain evidence="2 3">CCM 7538</strain>
    </source>
</reference>
<feature type="region of interest" description="Disordered" evidence="1">
    <location>
        <begin position="20"/>
        <end position="52"/>
    </location>
</feature>
<sequence length="52" mass="6198">MTTNLNKRINEVSKQKISVSLETYKHRPSPYNKKDTDYKNTVKKRDDNNNNK</sequence>